<evidence type="ECO:0000259" key="12">
    <source>
        <dbReference type="Pfam" id="PF00535"/>
    </source>
</evidence>
<evidence type="ECO:0000256" key="4">
    <source>
        <dbReference type="ARBA" id="ARBA00022679"/>
    </source>
</evidence>
<keyword evidence="4 13" id="KW-0808">Transferase</keyword>
<dbReference type="InterPro" id="IPR001173">
    <property type="entry name" value="Glyco_trans_2-like"/>
</dbReference>
<comment type="pathway">
    <text evidence="8">Carotenoid biosynthesis; staphyloxanthin biosynthesis; staphyloxanthin from farnesyl diphosphate: step 4/5.</text>
</comment>
<evidence type="ECO:0000256" key="6">
    <source>
        <dbReference type="ARBA" id="ARBA00023136"/>
    </source>
</evidence>
<dbReference type="PANTHER" id="PTHR43646:SF2">
    <property type="entry name" value="GLYCOSYLTRANSFERASE 2-LIKE DOMAIN-CONTAINING PROTEIN"/>
    <property type="match status" value="1"/>
</dbReference>
<dbReference type="Proteomes" id="UP001305702">
    <property type="component" value="Chromosome"/>
</dbReference>
<evidence type="ECO:0000256" key="3">
    <source>
        <dbReference type="ARBA" id="ARBA00022676"/>
    </source>
</evidence>
<dbReference type="SUPFAM" id="SSF53448">
    <property type="entry name" value="Nucleotide-diphospho-sugar transferases"/>
    <property type="match status" value="1"/>
</dbReference>
<dbReference type="Pfam" id="PF00535">
    <property type="entry name" value="Glycos_transf_2"/>
    <property type="match status" value="1"/>
</dbReference>
<dbReference type="PANTHER" id="PTHR43646">
    <property type="entry name" value="GLYCOSYLTRANSFERASE"/>
    <property type="match status" value="1"/>
</dbReference>
<reference evidence="13 14" key="1">
    <citation type="submission" date="2022-02" db="EMBL/GenBank/DDBJ databases">
        <title>Paenibacillus sp. MBLB1776 Whole Genome Shotgun Sequencing.</title>
        <authorList>
            <person name="Hwang C.Y."/>
            <person name="Cho E.-S."/>
            <person name="Seo M.-J."/>
        </authorList>
    </citation>
    <scope>NUCLEOTIDE SEQUENCE [LARGE SCALE GENOMIC DNA]</scope>
    <source>
        <strain evidence="13 14">MBLB1776</strain>
    </source>
</reference>
<dbReference type="InterPro" id="IPR029044">
    <property type="entry name" value="Nucleotide-diphossugar_trans"/>
</dbReference>
<accession>A0AA96LAH1</accession>
<evidence type="ECO:0000256" key="2">
    <source>
        <dbReference type="ARBA" id="ARBA00022475"/>
    </source>
</evidence>
<comment type="similarity">
    <text evidence="9">Belongs to the glycosyltransferase 2 family. CrtQ subfamily.</text>
</comment>
<evidence type="ECO:0000256" key="11">
    <source>
        <dbReference type="SAM" id="Phobius"/>
    </source>
</evidence>
<keyword evidence="5" id="KW-0125">Carotenoid biosynthesis</keyword>
<comment type="subcellular location">
    <subcellularLocation>
        <location evidence="1">Cell membrane</location>
    </subcellularLocation>
</comment>
<feature type="transmembrane region" description="Helical" evidence="11">
    <location>
        <begin position="334"/>
        <end position="356"/>
    </location>
</feature>
<evidence type="ECO:0000256" key="7">
    <source>
        <dbReference type="ARBA" id="ARBA00037281"/>
    </source>
</evidence>
<feature type="transmembrane region" description="Helical" evidence="11">
    <location>
        <begin position="305"/>
        <end position="322"/>
    </location>
</feature>
<sequence>MEWSWGVAAAGWLCGWVLLARQPVMEEARSAEGPAGEREGAAAARVTVIIPARNEEGRIGELLASLASQTDPPYEVLVADDDSEDRTADISTAAGARVIRSGPLPDGWLGKSWGCWNGARAAKGDLLLFLDADTTLASGGLAKLTARHRRLGGVLTVQPYHCMKRPDERLSAFFNLVVAASVLAPFGCGKAGGFGPVLFCRRDDYFRAGGHSSVIGRVLENYALAGVFRRMGIPVASILGEGAVSFRMYPEGWRELTAGWGKSFATGAASARPVVLAAVVLWLSGAATAAAALPAAAGQPAGLRAAALAVYLLYAIQVQPALKRAGQFGWGTALFYPVSLFVFFAVFARSAVQTFLGGRVSWKGRSVSTRRKGAGS</sequence>
<dbReference type="GO" id="GO:0016117">
    <property type="term" value="P:carotenoid biosynthetic process"/>
    <property type="evidence" value="ECO:0007669"/>
    <property type="project" value="UniProtKB-KW"/>
</dbReference>
<dbReference type="KEGG" id="paun:MJA45_20725"/>
<evidence type="ECO:0000256" key="10">
    <source>
        <dbReference type="ARBA" id="ARBA00040345"/>
    </source>
</evidence>
<evidence type="ECO:0000313" key="14">
    <source>
        <dbReference type="Proteomes" id="UP001305702"/>
    </source>
</evidence>
<keyword evidence="6 11" id="KW-0472">Membrane</keyword>
<evidence type="ECO:0000256" key="8">
    <source>
        <dbReference type="ARBA" id="ARBA00037904"/>
    </source>
</evidence>
<keyword evidence="14" id="KW-1185">Reference proteome</keyword>
<protein>
    <recommendedName>
        <fullName evidence="10">4,4'-diaponeurosporenoate glycosyltransferase</fullName>
    </recommendedName>
</protein>
<keyword evidence="3 13" id="KW-0328">Glycosyltransferase</keyword>
<dbReference type="GO" id="GO:0005886">
    <property type="term" value="C:plasma membrane"/>
    <property type="evidence" value="ECO:0007669"/>
    <property type="project" value="UniProtKB-SubCell"/>
</dbReference>
<comment type="function">
    <text evidence="7">Catalyzes the glycosylation of 4,4'-diaponeurosporenoate, i.e. the esterification of glucose at the C1'' position with the carboxyl group of 4,4'-diaponeurosporenic acid, to form glycosyl-4,4'-diaponeurosporenoate. This is a step in the biosynthesis of staphyloxanthin, an orange pigment present in most staphylococci strains.</text>
</comment>
<evidence type="ECO:0000313" key="13">
    <source>
        <dbReference type="EMBL" id="WNQ10027.1"/>
    </source>
</evidence>
<evidence type="ECO:0000256" key="1">
    <source>
        <dbReference type="ARBA" id="ARBA00004236"/>
    </source>
</evidence>
<dbReference type="AlphaFoldDB" id="A0AA96LAH1"/>
<feature type="transmembrane region" description="Helical" evidence="11">
    <location>
        <begin position="274"/>
        <end position="293"/>
    </location>
</feature>
<keyword evidence="2" id="KW-1003">Cell membrane</keyword>
<organism evidence="13 14">
    <name type="scientific">Paenibacillus aurantius</name>
    <dbReference type="NCBI Taxonomy" id="2918900"/>
    <lineage>
        <taxon>Bacteria</taxon>
        <taxon>Bacillati</taxon>
        <taxon>Bacillota</taxon>
        <taxon>Bacilli</taxon>
        <taxon>Bacillales</taxon>
        <taxon>Paenibacillaceae</taxon>
        <taxon>Paenibacillus</taxon>
    </lineage>
</organism>
<dbReference type="EMBL" id="CP130318">
    <property type="protein sequence ID" value="WNQ10027.1"/>
    <property type="molecule type" value="Genomic_DNA"/>
</dbReference>
<dbReference type="RefSeq" id="WP_315603801.1">
    <property type="nucleotide sequence ID" value="NZ_CP130318.1"/>
</dbReference>
<dbReference type="GO" id="GO:0016757">
    <property type="term" value="F:glycosyltransferase activity"/>
    <property type="evidence" value="ECO:0007669"/>
    <property type="project" value="UniProtKB-KW"/>
</dbReference>
<keyword evidence="11" id="KW-0812">Transmembrane</keyword>
<name>A0AA96LAH1_9BACL</name>
<evidence type="ECO:0000256" key="9">
    <source>
        <dbReference type="ARBA" id="ARBA00038120"/>
    </source>
</evidence>
<gene>
    <name evidence="13" type="ORF">MJA45_20725</name>
</gene>
<proteinExistence type="inferred from homology"/>
<feature type="domain" description="Glycosyltransferase 2-like" evidence="12">
    <location>
        <begin position="47"/>
        <end position="165"/>
    </location>
</feature>
<keyword evidence="11" id="KW-1133">Transmembrane helix</keyword>
<evidence type="ECO:0000256" key="5">
    <source>
        <dbReference type="ARBA" id="ARBA00022746"/>
    </source>
</evidence>
<dbReference type="Gene3D" id="3.90.550.10">
    <property type="entry name" value="Spore Coat Polysaccharide Biosynthesis Protein SpsA, Chain A"/>
    <property type="match status" value="1"/>
</dbReference>